<dbReference type="PROSITE" id="PS50209">
    <property type="entry name" value="CARD"/>
    <property type="match status" value="1"/>
</dbReference>
<feature type="domain" description="FIIND" evidence="7">
    <location>
        <begin position="1"/>
        <end position="212"/>
    </location>
</feature>
<keyword evidence="3" id="KW-0399">Innate immunity</keyword>
<dbReference type="GO" id="GO:0006954">
    <property type="term" value="P:inflammatory response"/>
    <property type="evidence" value="ECO:0007669"/>
    <property type="project" value="UniProtKB-KW"/>
</dbReference>
<dbReference type="PANTHER" id="PTHR46985:SF2">
    <property type="entry name" value="APOPTOSIS-ASSOCIATED SPECK-LIKE PROTEIN CONTAINING A CARD"/>
    <property type="match status" value="1"/>
</dbReference>
<keyword evidence="4" id="KW-0391">Immunity</keyword>
<feature type="non-terminal residue" evidence="8">
    <location>
        <position position="1"/>
    </location>
</feature>
<dbReference type="InterPro" id="IPR025307">
    <property type="entry name" value="FIIND_dom"/>
</dbReference>
<evidence type="ECO:0000313" key="8">
    <source>
        <dbReference type="EMBL" id="CAK6983568.1"/>
    </source>
</evidence>
<dbReference type="GO" id="GO:0045087">
    <property type="term" value="P:innate immune response"/>
    <property type="evidence" value="ECO:0007669"/>
    <property type="project" value="UniProtKB-KW"/>
</dbReference>
<dbReference type="Pfam" id="PF00619">
    <property type="entry name" value="CARD"/>
    <property type="match status" value="1"/>
</dbReference>
<dbReference type="PANTHER" id="PTHR46985">
    <property type="entry name" value="NACHT, LRR AND PYD DOMAINS-CONTAINING PROTEIN 1"/>
    <property type="match status" value="1"/>
</dbReference>
<keyword evidence="2" id="KW-0963">Cytoplasm</keyword>
<comment type="subcellular location">
    <subcellularLocation>
        <location evidence="1">Cytoplasm</location>
        <location evidence="1">Cytosol</location>
    </subcellularLocation>
</comment>
<evidence type="ECO:0000259" key="6">
    <source>
        <dbReference type="PROSITE" id="PS50209"/>
    </source>
</evidence>
<proteinExistence type="predicted"/>
<reference evidence="8 9" key="1">
    <citation type="submission" date="2024-01" db="EMBL/GenBank/DDBJ databases">
        <authorList>
            <person name="Alioto T."/>
            <person name="Alioto T."/>
            <person name="Gomez Garrido J."/>
        </authorList>
    </citation>
    <scope>NUCLEOTIDE SEQUENCE [LARGE SCALE GENOMIC DNA]</scope>
</reference>
<dbReference type="Gene3D" id="1.10.533.10">
    <property type="entry name" value="Death Domain, Fas"/>
    <property type="match status" value="1"/>
</dbReference>
<evidence type="ECO:0000256" key="2">
    <source>
        <dbReference type="ARBA" id="ARBA00022490"/>
    </source>
</evidence>
<name>A0AAV1QJA8_SCOSC</name>
<dbReference type="InterPro" id="IPR011029">
    <property type="entry name" value="DEATH-like_dom_sf"/>
</dbReference>
<dbReference type="InterPro" id="IPR051249">
    <property type="entry name" value="NLRP_Inflammasome"/>
</dbReference>
<dbReference type="GO" id="GO:0005829">
    <property type="term" value="C:cytosol"/>
    <property type="evidence" value="ECO:0007669"/>
    <property type="project" value="UniProtKB-SubCell"/>
</dbReference>
<dbReference type="EMBL" id="CAWUFR010001371">
    <property type="protein sequence ID" value="CAK6983568.1"/>
    <property type="molecule type" value="Genomic_DNA"/>
</dbReference>
<keyword evidence="5" id="KW-0395">Inflammatory response</keyword>
<dbReference type="Pfam" id="PF23679">
    <property type="entry name" value="UPA-FIIND"/>
    <property type="match status" value="1"/>
</dbReference>
<evidence type="ECO:0000256" key="4">
    <source>
        <dbReference type="ARBA" id="ARBA00022859"/>
    </source>
</evidence>
<comment type="caution">
    <text evidence="8">The sequence shown here is derived from an EMBL/GenBank/DDBJ whole genome shotgun (WGS) entry which is preliminary data.</text>
</comment>
<dbReference type="AlphaFoldDB" id="A0AAV1QJA8"/>
<evidence type="ECO:0000256" key="5">
    <source>
        <dbReference type="ARBA" id="ARBA00023198"/>
    </source>
</evidence>
<organism evidence="8 9">
    <name type="scientific">Scomber scombrus</name>
    <name type="common">Atlantic mackerel</name>
    <name type="synonym">Scomber vernalis</name>
    <dbReference type="NCBI Taxonomy" id="13677"/>
    <lineage>
        <taxon>Eukaryota</taxon>
        <taxon>Metazoa</taxon>
        <taxon>Chordata</taxon>
        <taxon>Craniata</taxon>
        <taxon>Vertebrata</taxon>
        <taxon>Euteleostomi</taxon>
        <taxon>Actinopterygii</taxon>
        <taxon>Neopterygii</taxon>
        <taxon>Teleostei</taxon>
        <taxon>Neoteleostei</taxon>
        <taxon>Acanthomorphata</taxon>
        <taxon>Pelagiaria</taxon>
        <taxon>Scombriformes</taxon>
        <taxon>Scombridae</taxon>
        <taxon>Scomber</taxon>
    </lineage>
</organism>
<gene>
    <name evidence="8" type="ORF">FSCOSCO3_A025618</name>
</gene>
<evidence type="ECO:0000256" key="1">
    <source>
        <dbReference type="ARBA" id="ARBA00004514"/>
    </source>
</evidence>
<dbReference type="InterPro" id="IPR001315">
    <property type="entry name" value="CARD"/>
</dbReference>
<accession>A0AAV1QJA8</accession>
<evidence type="ECO:0000259" key="7">
    <source>
        <dbReference type="PROSITE" id="PS51830"/>
    </source>
</evidence>
<dbReference type="SMART" id="SM00114">
    <property type="entry name" value="CARD"/>
    <property type="match status" value="1"/>
</dbReference>
<dbReference type="Proteomes" id="UP001314229">
    <property type="component" value="Unassembled WGS sequence"/>
</dbReference>
<dbReference type="Pfam" id="PF13553">
    <property type="entry name" value="FIIND"/>
    <property type="match status" value="1"/>
</dbReference>
<evidence type="ECO:0000313" key="9">
    <source>
        <dbReference type="Proteomes" id="UP001314229"/>
    </source>
</evidence>
<feature type="domain" description="CARD" evidence="6">
    <location>
        <begin position="210"/>
        <end position="301"/>
    </location>
</feature>
<dbReference type="GO" id="GO:0042981">
    <property type="term" value="P:regulation of apoptotic process"/>
    <property type="evidence" value="ECO:0007669"/>
    <property type="project" value="InterPro"/>
</dbReference>
<keyword evidence="9" id="KW-1185">Reference proteome</keyword>
<evidence type="ECO:0000256" key="3">
    <source>
        <dbReference type="ARBA" id="ARBA00022588"/>
    </source>
</evidence>
<dbReference type="SUPFAM" id="SSF47986">
    <property type="entry name" value="DEATH domain"/>
    <property type="match status" value="1"/>
</dbReference>
<sequence>VHMTSTEVLVQNSLLNTQKYFIFASSLPFQVAHVNDEGIEFITPHKITETHVIINITELSAFGNVKDKDSPPDPVRALVLLFYRPPTDPDPESVLNVLLLPETVVLRDVLRTRKERDRDERFIEISPHCKLIPKQEYTLSISPEDDSVLVQPPEAEFDEESYNNYLSSFQVNLEKIMKSIKLFLRETNSSHSVWERRVCLPSTAVRKPRRQSSRISSIARLRTCFIDGISGPVLQSLLDKLFEKNVITEPERESAEELRNNRDKARFVIDTVRKKGEAASSEMIEFLYEGDPFLCKHLGLI</sequence>
<dbReference type="PROSITE" id="PS51830">
    <property type="entry name" value="FIIND"/>
    <property type="match status" value="1"/>
</dbReference>
<protein>
    <submittedName>
        <fullName evidence="8">NACHT, LRR and PYD domains-containing protein 1b allele 3-like</fullName>
    </submittedName>
</protein>